<dbReference type="Proteomes" id="UP000816034">
    <property type="component" value="Unassembled WGS sequence"/>
</dbReference>
<reference evidence="2 3" key="1">
    <citation type="journal article" date="2018" name="BMC Genomics">
        <title>The genome of Naegleria lovaniensis, the basis for a comparative approach to unravel pathogenicity factors of the human pathogenic amoeba N. fowleri.</title>
        <authorList>
            <person name="Liechti N."/>
            <person name="Schurch N."/>
            <person name="Bruggmann R."/>
            <person name="Wittwer M."/>
        </authorList>
    </citation>
    <scope>NUCLEOTIDE SEQUENCE [LARGE SCALE GENOMIC DNA]</scope>
    <source>
        <strain evidence="2 3">ATCC 30569</strain>
    </source>
</reference>
<protein>
    <submittedName>
        <fullName evidence="2">Uncharacterized protein</fullName>
    </submittedName>
</protein>
<proteinExistence type="predicted"/>
<sequence>MQNNKWVKVVDGYGEDGKMIVSIKQTYQDMESGILSYKEKRMGLDDAARTIYGLLDLLNEKRYTIEVHRTQYYLKVNKNVKLTLDRTTFEDDTSFVVFSLTGDFDPEHINQANSDLTKNIQPNPCRSKIIELISKVRPDLYSRLVKGQYIKSMEYKSMSVAEFEAGPEVAKERQKQAEDESKEWKKKTRT</sequence>
<organism evidence="2 3">
    <name type="scientific">Naegleria lovaniensis</name>
    <name type="common">Amoeba</name>
    <dbReference type="NCBI Taxonomy" id="51637"/>
    <lineage>
        <taxon>Eukaryota</taxon>
        <taxon>Discoba</taxon>
        <taxon>Heterolobosea</taxon>
        <taxon>Tetramitia</taxon>
        <taxon>Eutetramitia</taxon>
        <taxon>Vahlkampfiidae</taxon>
        <taxon>Naegleria</taxon>
    </lineage>
</organism>
<accession>A0AA88KKK3</accession>
<dbReference type="EMBL" id="PYSW02000014">
    <property type="protein sequence ID" value="KAG2386890.1"/>
    <property type="molecule type" value="Genomic_DNA"/>
</dbReference>
<dbReference type="AlphaFoldDB" id="A0AA88KKK3"/>
<feature type="compositionally biased region" description="Basic and acidic residues" evidence="1">
    <location>
        <begin position="169"/>
        <end position="183"/>
    </location>
</feature>
<comment type="caution">
    <text evidence="2">The sequence shown here is derived from an EMBL/GenBank/DDBJ whole genome shotgun (WGS) entry which is preliminary data.</text>
</comment>
<dbReference type="RefSeq" id="XP_044550882.1">
    <property type="nucleotide sequence ID" value="XM_044691286.1"/>
</dbReference>
<feature type="region of interest" description="Disordered" evidence="1">
    <location>
        <begin position="166"/>
        <end position="190"/>
    </location>
</feature>
<keyword evidence="3" id="KW-1185">Reference proteome</keyword>
<name>A0AA88KKK3_NAELO</name>
<dbReference type="GeneID" id="68094381"/>
<evidence type="ECO:0000256" key="1">
    <source>
        <dbReference type="SAM" id="MobiDB-lite"/>
    </source>
</evidence>
<gene>
    <name evidence="2" type="ORF">C9374_001925</name>
</gene>
<evidence type="ECO:0000313" key="3">
    <source>
        <dbReference type="Proteomes" id="UP000816034"/>
    </source>
</evidence>
<evidence type="ECO:0000313" key="2">
    <source>
        <dbReference type="EMBL" id="KAG2386890.1"/>
    </source>
</evidence>